<keyword evidence="1" id="KW-0539">Nucleus</keyword>
<dbReference type="Proteomes" id="UP001249851">
    <property type="component" value="Unassembled WGS sequence"/>
</dbReference>
<dbReference type="InterPro" id="IPR004210">
    <property type="entry name" value="BESS_motif"/>
</dbReference>
<accession>A0AAD9V9Y5</accession>
<feature type="domain" description="BESS" evidence="3">
    <location>
        <begin position="36"/>
        <end position="75"/>
    </location>
</feature>
<evidence type="ECO:0000313" key="4">
    <source>
        <dbReference type="EMBL" id="KAK2566701.1"/>
    </source>
</evidence>
<dbReference type="GO" id="GO:0003677">
    <property type="term" value="F:DNA binding"/>
    <property type="evidence" value="ECO:0007669"/>
    <property type="project" value="InterPro"/>
</dbReference>
<reference evidence="4" key="1">
    <citation type="journal article" date="2023" name="G3 (Bethesda)">
        <title>Whole genome assembly and annotation of the endangered Caribbean coral Acropora cervicornis.</title>
        <authorList>
            <person name="Selwyn J.D."/>
            <person name="Vollmer S.V."/>
        </authorList>
    </citation>
    <scope>NUCLEOTIDE SEQUENCE</scope>
    <source>
        <strain evidence="4">K2</strain>
    </source>
</reference>
<organism evidence="4 5">
    <name type="scientific">Acropora cervicornis</name>
    <name type="common">Staghorn coral</name>
    <dbReference type="NCBI Taxonomy" id="6130"/>
    <lineage>
        <taxon>Eukaryota</taxon>
        <taxon>Metazoa</taxon>
        <taxon>Cnidaria</taxon>
        <taxon>Anthozoa</taxon>
        <taxon>Hexacorallia</taxon>
        <taxon>Scleractinia</taxon>
        <taxon>Astrocoeniina</taxon>
        <taxon>Acroporidae</taxon>
        <taxon>Acropora</taxon>
    </lineage>
</organism>
<dbReference type="AlphaFoldDB" id="A0AAD9V9Y5"/>
<evidence type="ECO:0000259" key="3">
    <source>
        <dbReference type="PROSITE" id="PS51031"/>
    </source>
</evidence>
<dbReference type="PROSITE" id="PS51031">
    <property type="entry name" value="BESS"/>
    <property type="match status" value="1"/>
</dbReference>
<reference evidence="4" key="2">
    <citation type="journal article" date="2023" name="Science">
        <title>Genomic signatures of disease resistance in endangered staghorn corals.</title>
        <authorList>
            <person name="Vollmer S.V."/>
            <person name="Selwyn J.D."/>
            <person name="Despard B.A."/>
            <person name="Roesel C.L."/>
        </authorList>
    </citation>
    <scope>NUCLEOTIDE SEQUENCE</scope>
    <source>
        <strain evidence="4">K2</strain>
    </source>
</reference>
<sequence length="162" mass="18328">MKRKSAGKNQDVANAEVQVLQSIGNALGQKQTPDFKDEDELFGALIASQMQQIAPERKVVAKMQISNIVYQEMLAPFNSMPLSYTGERASWKYPQQQVQELHQAQQQHHNFQDGAVRNQTQKPFHIPNLLEPSEVPLIKPGQLFYQNKSPTGFLNDLEQGPK</sequence>
<dbReference type="GO" id="GO:0005634">
    <property type="term" value="C:nucleus"/>
    <property type="evidence" value="ECO:0007669"/>
    <property type="project" value="UniProtKB-SubCell"/>
</dbReference>
<name>A0AAD9V9Y5_ACRCE</name>
<feature type="region of interest" description="Disordered" evidence="2">
    <location>
        <begin position="95"/>
        <end position="118"/>
    </location>
</feature>
<dbReference type="EMBL" id="JARQWQ010000016">
    <property type="protein sequence ID" value="KAK2566701.1"/>
    <property type="molecule type" value="Genomic_DNA"/>
</dbReference>
<keyword evidence="5" id="KW-1185">Reference proteome</keyword>
<evidence type="ECO:0000256" key="2">
    <source>
        <dbReference type="SAM" id="MobiDB-lite"/>
    </source>
</evidence>
<proteinExistence type="predicted"/>
<gene>
    <name evidence="4" type="ORF">P5673_009373</name>
</gene>
<feature type="compositionally biased region" description="Low complexity" evidence="2">
    <location>
        <begin position="95"/>
        <end position="109"/>
    </location>
</feature>
<comment type="subcellular location">
    <subcellularLocation>
        <location evidence="1">Nucleus</location>
    </subcellularLocation>
</comment>
<comment type="caution">
    <text evidence="4">The sequence shown here is derived from an EMBL/GenBank/DDBJ whole genome shotgun (WGS) entry which is preliminary data.</text>
</comment>
<evidence type="ECO:0000256" key="1">
    <source>
        <dbReference type="PROSITE-ProRule" id="PRU00371"/>
    </source>
</evidence>
<protein>
    <recommendedName>
        <fullName evidence="3">BESS domain-containing protein</fullName>
    </recommendedName>
</protein>
<evidence type="ECO:0000313" key="5">
    <source>
        <dbReference type="Proteomes" id="UP001249851"/>
    </source>
</evidence>